<feature type="compositionally biased region" description="Polar residues" evidence="1">
    <location>
        <begin position="48"/>
        <end position="64"/>
    </location>
</feature>
<accession>A0ABP1RA36</accession>
<evidence type="ECO:0000313" key="3">
    <source>
        <dbReference type="Proteomes" id="UP001642540"/>
    </source>
</evidence>
<sequence length="73" mass="7939">MNEGLSRTMDQRQQASQQGNRTNQCNPNHQPTGQGRSSSYQGSGTRSDLSNHSNQMNPNNTRYQGQGGGSGKK</sequence>
<organism evidence="2 3">
    <name type="scientific">Orchesella dallaii</name>
    <dbReference type="NCBI Taxonomy" id="48710"/>
    <lineage>
        <taxon>Eukaryota</taxon>
        <taxon>Metazoa</taxon>
        <taxon>Ecdysozoa</taxon>
        <taxon>Arthropoda</taxon>
        <taxon>Hexapoda</taxon>
        <taxon>Collembola</taxon>
        <taxon>Entomobryomorpha</taxon>
        <taxon>Entomobryoidea</taxon>
        <taxon>Orchesellidae</taxon>
        <taxon>Orchesellinae</taxon>
        <taxon>Orchesella</taxon>
    </lineage>
</organism>
<evidence type="ECO:0000313" key="2">
    <source>
        <dbReference type="EMBL" id="CAL8123987.1"/>
    </source>
</evidence>
<feature type="compositionally biased region" description="Polar residues" evidence="1">
    <location>
        <begin position="11"/>
        <end position="31"/>
    </location>
</feature>
<keyword evidence="3" id="KW-1185">Reference proteome</keyword>
<proteinExistence type="predicted"/>
<name>A0ABP1RA36_9HEXA</name>
<gene>
    <name evidence="2" type="ORF">ODALV1_LOCUS20408</name>
</gene>
<dbReference type="Proteomes" id="UP001642540">
    <property type="component" value="Unassembled WGS sequence"/>
</dbReference>
<feature type="region of interest" description="Disordered" evidence="1">
    <location>
        <begin position="1"/>
        <end position="73"/>
    </location>
</feature>
<dbReference type="EMBL" id="CAXLJM020000068">
    <property type="protein sequence ID" value="CAL8123987.1"/>
    <property type="molecule type" value="Genomic_DNA"/>
</dbReference>
<reference evidence="2 3" key="1">
    <citation type="submission" date="2024-08" db="EMBL/GenBank/DDBJ databases">
        <authorList>
            <person name="Cucini C."/>
            <person name="Frati F."/>
        </authorList>
    </citation>
    <scope>NUCLEOTIDE SEQUENCE [LARGE SCALE GENOMIC DNA]</scope>
</reference>
<comment type="caution">
    <text evidence="2">The sequence shown here is derived from an EMBL/GenBank/DDBJ whole genome shotgun (WGS) entry which is preliminary data.</text>
</comment>
<protein>
    <submittedName>
        <fullName evidence="2">Uncharacterized protein</fullName>
    </submittedName>
</protein>
<evidence type="ECO:0000256" key="1">
    <source>
        <dbReference type="SAM" id="MobiDB-lite"/>
    </source>
</evidence>
<feature type="compositionally biased region" description="Low complexity" evidence="1">
    <location>
        <begin position="32"/>
        <end position="47"/>
    </location>
</feature>